<evidence type="ECO:0000256" key="5">
    <source>
        <dbReference type="ARBA" id="ARBA00022840"/>
    </source>
</evidence>
<evidence type="ECO:0000256" key="3">
    <source>
        <dbReference type="ARBA" id="ARBA00022692"/>
    </source>
</evidence>
<dbReference type="InterPro" id="IPR036640">
    <property type="entry name" value="ABC1_TM_sf"/>
</dbReference>
<dbReference type="CDD" id="cd03223">
    <property type="entry name" value="ABCD_peroxisomal_ALDP"/>
    <property type="match status" value="1"/>
</dbReference>
<dbReference type="Gene3D" id="1.20.1560.10">
    <property type="entry name" value="ABC transporter type 1, transmembrane domain"/>
    <property type="match status" value="1"/>
</dbReference>
<dbReference type="RefSeq" id="XP_020047685.1">
    <property type="nucleotide sequence ID" value="XM_020189621.1"/>
</dbReference>
<keyword evidence="3 8" id="KW-0812">Transmembrane</keyword>
<dbReference type="STRING" id="1344418.A0A1D2VIB9"/>
<dbReference type="PROSITE" id="PS50893">
    <property type="entry name" value="ABC_TRANSPORTER_2"/>
    <property type="match status" value="1"/>
</dbReference>
<evidence type="ECO:0000256" key="7">
    <source>
        <dbReference type="ARBA" id="ARBA00023136"/>
    </source>
</evidence>
<feature type="transmembrane region" description="Helical" evidence="8">
    <location>
        <begin position="80"/>
        <end position="100"/>
    </location>
</feature>
<dbReference type="AlphaFoldDB" id="A0A1D2VIB9"/>
<dbReference type="GO" id="GO:0140359">
    <property type="term" value="F:ABC-type transporter activity"/>
    <property type="evidence" value="ECO:0007669"/>
    <property type="project" value="InterPro"/>
</dbReference>
<evidence type="ECO:0000256" key="6">
    <source>
        <dbReference type="ARBA" id="ARBA00022989"/>
    </source>
</evidence>
<accession>A0A1D2VIB9</accession>
<dbReference type="GO" id="GO:0005778">
    <property type="term" value="C:peroxisomal membrane"/>
    <property type="evidence" value="ECO:0007669"/>
    <property type="project" value="TreeGrafter"/>
</dbReference>
<dbReference type="PROSITE" id="PS00211">
    <property type="entry name" value="ABC_TRANSPORTER_1"/>
    <property type="match status" value="1"/>
</dbReference>
<gene>
    <name evidence="11" type="ORF">ASCRUDRAFT_20148</name>
</gene>
<dbReference type="GO" id="GO:0042760">
    <property type="term" value="P:very long-chain fatty acid catabolic process"/>
    <property type="evidence" value="ECO:0007669"/>
    <property type="project" value="TreeGrafter"/>
</dbReference>
<proteinExistence type="inferred from homology"/>
<keyword evidence="2" id="KW-0813">Transport</keyword>
<keyword evidence="4" id="KW-0547">Nucleotide-binding</keyword>
<protein>
    <recommendedName>
        <fullName evidence="13">ABC transporter domain-containing protein</fullName>
    </recommendedName>
</protein>
<keyword evidence="6 8" id="KW-1133">Transmembrane helix</keyword>
<feature type="non-terminal residue" evidence="11">
    <location>
        <position position="714"/>
    </location>
</feature>
<feature type="domain" description="ABC transmembrane type-1" evidence="10">
    <location>
        <begin position="52"/>
        <end position="329"/>
    </location>
</feature>
<dbReference type="SUPFAM" id="SSF90123">
    <property type="entry name" value="ABC transporter transmembrane region"/>
    <property type="match status" value="1"/>
</dbReference>
<dbReference type="Proteomes" id="UP000095038">
    <property type="component" value="Unassembled WGS sequence"/>
</dbReference>
<dbReference type="GO" id="GO:0007031">
    <property type="term" value="P:peroxisome organization"/>
    <property type="evidence" value="ECO:0007669"/>
    <property type="project" value="TreeGrafter"/>
</dbReference>
<evidence type="ECO:0000256" key="8">
    <source>
        <dbReference type="SAM" id="Phobius"/>
    </source>
</evidence>
<feature type="transmembrane region" description="Helical" evidence="8">
    <location>
        <begin position="211"/>
        <end position="230"/>
    </location>
</feature>
<reference evidence="12" key="1">
    <citation type="submission" date="2016-05" db="EMBL/GenBank/DDBJ databases">
        <title>Comparative genomics of biotechnologically important yeasts.</title>
        <authorList>
            <consortium name="DOE Joint Genome Institute"/>
            <person name="Riley R."/>
            <person name="Haridas S."/>
            <person name="Wolfe K.H."/>
            <person name="Lopes M.R."/>
            <person name="Hittinger C.T."/>
            <person name="Goker M."/>
            <person name="Salamov A."/>
            <person name="Wisecaver J."/>
            <person name="Long T.M."/>
            <person name="Aerts A.L."/>
            <person name="Barry K."/>
            <person name="Choi C."/>
            <person name="Clum A."/>
            <person name="Coughlan A.Y."/>
            <person name="Deshpande S."/>
            <person name="Douglass A.P."/>
            <person name="Hanson S.J."/>
            <person name="Klenk H.-P."/>
            <person name="Labutti K."/>
            <person name="Lapidus A."/>
            <person name="Lindquist E."/>
            <person name="Lipzen A."/>
            <person name="Meier-Kolthoff J.P."/>
            <person name="Ohm R.A."/>
            <person name="Otillar R.P."/>
            <person name="Pangilinan J."/>
            <person name="Peng Y."/>
            <person name="Rokas A."/>
            <person name="Rosa C.A."/>
            <person name="Scheuner C."/>
            <person name="Sibirny A.A."/>
            <person name="Slot J.C."/>
            <person name="Stielow J.B."/>
            <person name="Sun H."/>
            <person name="Kurtzman C.P."/>
            <person name="Blackwell M."/>
            <person name="Grigoriev I.V."/>
            <person name="Jeffries T.W."/>
        </authorList>
    </citation>
    <scope>NUCLEOTIDE SEQUENCE [LARGE SCALE GENOMIC DNA]</scope>
    <source>
        <strain evidence="12">DSM 1968</strain>
    </source>
</reference>
<evidence type="ECO:0000313" key="11">
    <source>
        <dbReference type="EMBL" id="ODV61378.1"/>
    </source>
</evidence>
<keyword evidence="5" id="KW-0067">ATP-binding</keyword>
<dbReference type="SUPFAM" id="SSF52540">
    <property type="entry name" value="P-loop containing nucleoside triphosphate hydrolases"/>
    <property type="match status" value="1"/>
</dbReference>
<dbReference type="InterPro" id="IPR003593">
    <property type="entry name" value="AAA+_ATPase"/>
</dbReference>
<evidence type="ECO:0000313" key="12">
    <source>
        <dbReference type="Proteomes" id="UP000095038"/>
    </source>
</evidence>
<comment type="similarity">
    <text evidence="1">Belongs to the ABC transporter superfamily. ABCD family. Peroxisomal fatty acyl CoA transporter (TC 3.A.1.203) subfamily.</text>
</comment>
<dbReference type="InterPro" id="IPR003439">
    <property type="entry name" value="ABC_transporter-like_ATP-bd"/>
</dbReference>
<keyword evidence="12" id="KW-1185">Reference proteome</keyword>
<dbReference type="PROSITE" id="PS50929">
    <property type="entry name" value="ABC_TM1F"/>
    <property type="match status" value="1"/>
</dbReference>
<evidence type="ECO:0008006" key="13">
    <source>
        <dbReference type="Google" id="ProtNLM"/>
    </source>
</evidence>
<dbReference type="PANTHER" id="PTHR11384:SF67">
    <property type="entry name" value="ATP-BINDING CASSETTE SUB-FAMILY D MEMBER 1"/>
    <property type="match status" value="1"/>
</dbReference>
<dbReference type="InterPro" id="IPR050835">
    <property type="entry name" value="ABC_transporter_sub-D"/>
</dbReference>
<dbReference type="GO" id="GO:0015910">
    <property type="term" value="P:long-chain fatty acid import into peroxisome"/>
    <property type="evidence" value="ECO:0007669"/>
    <property type="project" value="TreeGrafter"/>
</dbReference>
<keyword evidence="7 8" id="KW-0472">Membrane</keyword>
<feature type="non-terminal residue" evidence="11">
    <location>
        <position position="1"/>
    </location>
</feature>
<evidence type="ECO:0000259" key="9">
    <source>
        <dbReference type="PROSITE" id="PS50893"/>
    </source>
</evidence>
<evidence type="ECO:0000259" key="10">
    <source>
        <dbReference type="PROSITE" id="PS50929"/>
    </source>
</evidence>
<dbReference type="Pfam" id="PF00005">
    <property type="entry name" value="ABC_tran"/>
    <property type="match status" value="1"/>
</dbReference>
<dbReference type="InterPro" id="IPR017871">
    <property type="entry name" value="ABC_transporter-like_CS"/>
</dbReference>
<evidence type="ECO:0000256" key="2">
    <source>
        <dbReference type="ARBA" id="ARBA00022448"/>
    </source>
</evidence>
<dbReference type="Gene3D" id="3.40.50.300">
    <property type="entry name" value="P-loop containing nucleotide triphosphate hydrolases"/>
    <property type="match status" value="1"/>
</dbReference>
<feature type="transmembrane region" description="Helical" evidence="8">
    <location>
        <begin position="47"/>
        <end position="68"/>
    </location>
</feature>
<dbReference type="SMART" id="SM00382">
    <property type="entry name" value="AAA"/>
    <property type="match status" value="1"/>
</dbReference>
<dbReference type="GeneID" id="30963257"/>
<dbReference type="GO" id="GO:0006635">
    <property type="term" value="P:fatty acid beta-oxidation"/>
    <property type="evidence" value="ECO:0007669"/>
    <property type="project" value="TreeGrafter"/>
</dbReference>
<dbReference type="InParanoid" id="A0A1D2VIB9"/>
<feature type="domain" description="ABC transporter" evidence="9">
    <location>
        <begin position="425"/>
        <end position="693"/>
    </location>
</feature>
<evidence type="ECO:0000256" key="1">
    <source>
        <dbReference type="ARBA" id="ARBA00008575"/>
    </source>
</evidence>
<organism evidence="11 12">
    <name type="scientific">Ascoidea rubescens DSM 1968</name>
    <dbReference type="NCBI Taxonomy" id="1344418"/>
    <lineage>
        <taxon>Eukaryota</taxon>
        <taxon>Fungi</taxon>
        <taxon>Dikarya</taxon>
        <taxon>Ascomycota</taxon>
        <taxon>Saccharomycotina</taxon>
        <taxon>Saccharomycetes</taxon>
        <taxon>Ascoideaceae</taxon>
        <taxon>Ascoidea</taxon>
    </lineage>
</organism>
<dbReference type="GO" id="GO:0016887">
    <property type="term" value="F:ATP hydrolysis activity"/>
    <property type="evidence" value="ECO:0007669"/>
    <property type="project" value="InterPro"/>
</dbReference>
<dbReference type="EMBL" id="KV454479">
    <property type="protein sequence ID" value="ODV61378.1"/>
    <property type="molecule type" value="Genomic_DNA"/>
</dbReference>
<sequence>KKFHKDFNLNIEKNIDSKSLINLKILNKISIIWQILIPNFFNKNSYLLILKIFFLISRTYLSLLITKLDGQIVKDIISGNFKGFLMDLIYWFLIAFPASYTNSSIKYLTKSLALNFRTNLIRYIHDIYLDDKMSNSEHISKYNPNSINNPKNSSIQKLKIYNSNVQNIDDITQFITNDITKFCNTIASLFSNLGKPIMDIVFFAIYLRDNLGTFGIVGLFLNYVITAYILRKNTPNFAKLVNERQNLESEYYNYHLNLINNSEEISLYNGIKIEKLKITEIFNKLVTFIDNYNRLKLGYTFLENYILKFSWSASGYLFASIPLVKDLITNNNKKINKYKNPKEYKLNQSKNMRQFIINKRLMLSVADAGSRLMYSIKDISTLTGYTNRIFDLLTLLHKAHKMNFNYGDRFSNDIKGTIQDDYNGLRCEKLSVIIPSPKGSEGVCLINKLSFQIKPNQNLLILGFNGSGKTSIQRIIAGLWPLYRGLLSKPNDNDILYVPQRPYFTNGTLRDQIIYPLNEFEMMDLGYTDNDLIAILKEVKLDYLLKRNYENNSDSSNKTDDVSSNRGPNDYDYYNINNFNAIKEWKDLLSGGEKQRIGFARILFKNPKFIILDESTNAISREVEDHLFDLLKSKKITYITLSHRPLLIKYHDQLIKLHKHGEWEFETLGTDAAIESIEKEIQTIDMKLKQVEYMQTRKIELNDLLNSQEDDESD</sequence>
<dbReference type="PANTHER" id="PTHR11384">
    <property type="entry name" value="ATP-BINDING CASSETTE, SUB-FAMILY D MEMBER"/>
    <property type="match status" value="1"/>
</dbReference>
<dbReference type="InterPro" id="IPR011527">
    <property type="entry name" value="ABC1_TM_dom"/>
</dbReference>
<dbReference type="FunCoup" id="A0A1D2VIB9">
    <property type="interactions" value="445"/>
</dbReference>
<dbReference type="InterPro" id="IPR027417">
    <property type="entry name" value="P-loop_NTPase"/>
</dbReference>
<dbReference type="Pfam" id="PF06472">
    <property type="entry name" value="ABC_membrane_2"/>
    <property type="match status" value="2"/>
</dbReference>
<dbReference type="OrthoDB" id="422637at2759"/>
<dbReference type="GO" id="GO:0005324">
    <property type="term" value="F:long-chain fatty acid transmembrane transporter activity"/>
    <property type="evidence" value="ECO:0007669"/>
    <property type="project" value="TreeGrafter"/>
</dbReference>
<evidence type="ECO:0000256" key="4">
    <source>
        <dbReference type="ARBA" id="ARBA00022741"/>
    </source>
</evidence>
<dbReference type="GO" id="GO:0005524">
    <property type="term" value="F:ATP binding"/>
    <property type="evidence" value="ECO:0007669"/>
    <property type="project" value="UniProtKB-KW"/>
</dbReference>
<name>A0A1D2VIB9_9ASCO</name>